<accession>A0A6P1BP70</accession>
<keyword evidence="3" id="KW-1185">Reference proteome</keyword>
<evidence type="ECO:0000313" key="3">
    <source>
        <dbReference type="Proteomes" id="UP000468531"/>
    </source>
</evidence>
<evidence type="ECO:0000313" key="2">
    <source>
        <dbReference type="EMBL" id="NEU99999.1"/>
    </source>
</evidence>
<dbReference type="Proteomes" id="UP000468531">
    <property type="component" value="Unassembled WGS sequence"/>
</dbReference>
<sequence length="212" mass="23481">MKHIAANPQEYSPFVSSKAARTASLAEGTGTARRHTDDARYFSYELGNESVGLLRTESGFRMSEVFEGEEWRELFPGRTDITSTTVLRVTHPLVDNAGDILLEHQLRLDGERPLINSNPVGLEAQSRLAAMGFVEVDQANMVLDPAQHPEKWTKNGDGEWQRADKPALYLSKARDTKDSDAESVTSISTDSCDNNVDVDKLTEALDELLAEQ</sequence>
<feature type="region of interest" description="Disordered" evidence="1">
    <location>
        <begin position="171"/>
        <end position="193"/>
    </location>
</feature>
<proteinExistence type="predicted"/>
<dbReference type="EMBL" id="VKHP01000155">
    <property type="protein sequence ID" value="NEU99999.1"/>
    <property type="molecule type" value="Genomic_DNA"/>
</dbReference>
<feature type="compositionally biased region" description="Polar residues" evidence="1">
    <location>
        <begin position="182"/>
        <end position="193"/>
    </location>
</feature>
<name>A0A6P1BP70_9BRAD</name>
<gene>
    <name evidence="2" type="ORF">FNJ47_30330</name>
</gene>
<reference evidence="2 3" key="1">
    <citation type="journal article" date="2020" name="Arch. Microbiol.">
        <title>Bradyrhizobium uaiense sp. nov., a new highly efficient cowpea symbiont.</title>
        <authorList>
            <person name="Cabral Michel D."/>
            <person name="Azarias Guimaraes A."/>
            <person name="Martins da Costa E."/>
            <person name="Soares de Carvalho T."/>
            <person name="Balsanelli E."/>
            <person name="Willems A."/>
            <person name="Maltempi de Souza E."/>
            <person name="de Souza Moreira F.M."/>
        </authorList>
    </citation>
    <scope>NUCLEOTIDE SEQUENCE [LARGE SCALE GENOMIC DNA]</scope>
    <source>
        <strain evidence="2 3">UFLA 03-164</strain>
    </source>
</reference>
<evidence type="ECO:0000256" key="1">
    <source>
        <dbReference type="SAM" id="MobiDB-lite"/>
    </source>
</evidence>
<protein>
    <submittedName>
        <fullName evidence="2">Effector protein NopP</fullName>
    </submittedName>
</protein>
<dbReference type="AlphaFoldDB" id="A0A6P1BP70"/>
<comment type="caution">
    <text evidence="2">The sequence shown here is derived from an EMBL/GenBank/DDBJ whole genome shotgun (WGS) entry which is preliminary data.</text>
</comment>
<organism evidence="2 3">
    <name type="scientific">Bradyrhizobium uaiense</name>
    <dbReference type="NCBI Taxonomy" id="2594946"/>
    <lineage>
        <taxon>Bacteria</taxon>
        <taxon>Pseudomonadati</taxon>
        <taxon>Pseudomonadota</taxon>
        <taxon>Alphaproteobacteria</taxon>
        <taxon>Hyphomicrobiales</taxon>
        <taxon>Nitrobacteraceae</taxon>
        <taxon>Bradyrhizobium</taxon>
    </lineage>
</organism>